<gene>
    <name evidence="3" type="ordered locus">Sterm_3763</name>
</gene>
<organism evidence="3 4">
    <name type="scientific">Sebaldella termitidis (strain ATCC 33386 / NCTC 11300)</name>
    <dbReference type="NCBI Taxonomy" id="526218"/>
    <lineage>
        <taxon>Bacteria</taxon>
        <taxon>Fusobacteriati</taxon>
        <taxon>Fusobacteriota</taxon>
        <taxon>Fusobacteriia</taxon>
        <taxon>Fusobacteriales</taxon>
        <taxon>Leptotrichiaceae</taxon>
        <taxon>Sebaldella</taxon>
    </lineage>
</organism>
<feature type="domain" description="DUF4352" evidence="2">
    <location>
        <begin position="50"/>
        <end position="158"/>
    </location>
</feature>
<evidence type="ECO:0000256" key="1">
    <source>
        <dbReference type="ARBA" id="ARBA00022729"/>
    </source>
</evidence>
<dbReference type="AlphaFoldDB" id="D1ARW1"/>
<dbReference type="InterPro" id="IPR029051">
    <property type="entry name" value="DUF4352"/>
</dbReference>
<dbReference type="RefSeq" id="WP_012863179.1">
    <property type="nucleotide sequence ID" value="NC_013517.1"/>
</dbReference>
<dbReference type="Gene3D" id="2.60.40.1240">
    <property type="match status" value="1"/>
</dbReference>
<dbReference type="KEGG" id="str:Sterm_3763"/>
<dbReference type="Proteomes" id="UP000000845">
    <property type="component" value="Chromosome"/>
</dbReference>
<dbReference type="InterPro" id="IPR029050">
    <property type="entry name" value="Immunoprotect_excell_Ig-like"/>
</dbReference>
<dbReference type="eggNOG" id="ENOG502ZXYE">
    <property type="taxonomic scope" value="Bacteria"/>
</dbReference>
<keyword evidence="1" id="KW-0732">Signal</keyword>
<evidence type="ECO:0000313" key="4">
    <source>
        <dbReference type="Proteomes" id="UP000000845"/>
    </source>
</evidence>
<sequence length="175" mass="19676">MKRKRILISGVIFLVILAAGGIGCRLFVKNYKAVKTYEVGEKKVRLVRFNKPFLADHFEITIIKTSLSDSLKNDSKILLNKEEGAEYFVIDVMVKNKNSENKNLPNSGKILLGEAEYMLEIDSVKTDEPGYGAFSGQIKPEEAKESKIVFKIPVEYGDEAIIWDVFGSGVKIRLQ</sequence>
<name>D1ARW1_SEBTE</name>
<evidence type="ECO:0000313" key="3">
    <source>
        <dbReference type="EMBL" id="ACZ10597.1"/>
    </source>
</evidence>
<protein>
    <recommendedName>
        <fullName evidence="2">DUF4352 domain-containing protein</fullName>
    </recommendedName>
</protein>
<accession>D1ARW1</accession>
<reference evidence="4" key="1">
    <citation type="submission" date="2009-09" db="EMBL/GenBank/DDBJ databases">
        <title>The complete chromosome of Sebaldella termitidis ATCC 33386.</title>
        <authorList>
            <consortium name="US DOE Joint Genome Institute (JGI-PGF)"/>
            <person name="Lucas S."/>
            <person name="Copeland A."/>
            <person name="Lapidus A."/>
            <person name="Glavina del Rio T."/>
            <person name="Dalin E."/>
            <person name="Tice H."/>
            <person name="Bruce D."/>
            <person name="Goodwin L."/>
            <person name="Pitluck S."/>
            <person name="Kyrpides N."/>
            <person name="Mavromatis K."/>
            <person name="Ivanova N."/>
            <person name="Mikhailova N."/>
            <person name="Sims D."/>
            <person name="Meincke L."/>
            <person name="Brettin T."/>
            <person name="Detter J.C."/>
            <person name="Han C."/>
            <person name="Larimer F."/>
            <person name="Land M."/>
            <person name="Hauser L."/>
            <person name="Markowitz V."/>
            <person name="Cheng J.F."/>
            <person name="Hugenholtz P."/>
            <person name="Woyke T."/>
            <person name="Wu D."/>
            <person name="Eisen J.A."/>
        </authorList>
    </citation>
    <scope>NUCLEOTIDE SEQUENCE [LARGE SCALE GENOMIC DNA]</scope>
    <source>
        <strain evidence="4">ATCC 33386 / NCTC 11300</strain>
    </source>
</reference>
<reference evidence="3 4" key="2">
    <citation type="journal article" date="2010" name="Stand. Genomic Sci.">
        <title>Complete genome sequence of Sebaldella termitidis type strain (NCTC 11300).</title>
        <authorList>
            <person name="Harmon-Smith M."/>
            <person name="Celia L."/>
            <person name="Chertkov O."/>
            <person name="Lapidus A."/>
            <person name="Copeland A."/>
            <person name="Glavina Del Rio T."/>
            <person name="Nolan M."/>
            <person name="Lucas S."/>
            <person name="Tice H."/>
            <person name="Cheng J.F."/>
            <person name="Han C."/>
            <person name="Detter J.C."/>
            <person name="Bruce D."/>
            <person name="Goodwin L."/>
            <person name="Pitluck S."/>
            <person name="Pati A."/>
            <person name="Liolios K."/>
            <person name="Ivanova N."/>
            <person name="Mavromatis K."/>
            <person name="Mikhailova N."/>
            <person name="Chen A."/>
            <person name="Palaniappan K."/>
            <person name="Land M."/>
            <person name="Hauser L."/>
            <person name="Chang Y.J."/>
            <person name="Jeffries C.D."/>
            <person name="Brettin T."/>
            <person name="Goker M."/>
            <person name="Beck B."/>
            <person name="Bristow J."/>
            <person name="Eisen J.A."/>
            <person name="Markowitz V."/>
            <person name="Hugenholtz P."/>
            <person name="Kyrpides N.C."/>
            <person name="Klenk H.P."/>
            <person name="Chen F."/>
        </authorList>
    </citation>
    <scope>NUCLEOTIDE SEQUENCE [LARGE SCALE GENOMIC DNA]</scope>
    <source>
        <strain evidence="4">ATCC 33386 / NCTC 11300</strain>
    </source>
</reference>
<dbReference type="HOGENOM" id="CLU_1531495_0_0_0"/>
<keyword evidence="4" id="KW-1185">Reference proteome</keyword>
<dbReference type="Pfam" id="PF11611">
    <property type="entry name" value="DUF4352"/>
    <property type="match status" value="1"/>
</dbReference>
<dbReference type="EMBL" id="CP001739">
    <property type="protein sequence ID" value="ACZ10597.1"/>
    <property type="molecule type" value="Genomic_DNA"/>
</dbReference>
<dbReference type="PROSITE" id="PS51257">
    <property type="entry name" value="PROKAR_LIPOPROTEIN"/>
    <property type="match status" value="1"/>
</dbReference>
<evidence type="ECO:0000259" key="2">
    <source>
        <dbReference type="Pfam" id="PF11611"/>
    </source>
</evidence>
<proteinExistence type="predicted"/>